<name>A0A0J1INW8_9FIRM</name>
<comment type="caution">
    <text evidence="1">The sequence shown here is derived from an EMBL/GenBank/DDBJ whole genome shotgun (WGS) entry which is preliminary data.</text>
</comment>
<keyword evidence="2" id="KW-1185">Reference proteome</keyword>
<evidence type="ECO:0000313" key="1">
    <source>
        <dbReference type="EMBL" id="KLU66366.1"/>
    </source>
</evidence>
<evidence type="ECO:0000313" key="2">
    <source>
        <dbReference type="Proteomes" id="UP000036356"/>
    </source>
</evidence>
<organism evidence="1 2">
    <name type="scientific">Desulfosporosinus acididurans</name>
    <dbReference type="NCBI Taxonomy" id="476652"/>
    <lineage>
        <taxon>Bacteria</taxon>
        <taxon>Bacillati</taxon>
        <taxon>Bacillota</taxon>
        <taxon>Clostridia</taxon>
        <taxon>Eubacteriales</taxon>
        <taxon>Desulfitobacteriaceae</taxon>
        <taxon>Desulfosporosinus</taxon>
    </lineage>
</organism>
<dbReference type="Proteomes" id="UP000036356">
    <property type="component" value="Unassembled WGS sequence"/>
</dbReference>
<reference evidence="1 2" key="1">
    <citation type="submission" date="2015-06" db="EMBL/GenBank/DDBJ databases">
        <title>Draft genome of the moderately acidophilic sulfate reducer Candidatus Desulfosporosinus acididurans strain M1.</title>
        <authorList>
            <person name="Poehlein A."/>
            <person name="Petzsch P."/>
            <person name="Johnson B.D."/>
            <person name="Schloemann M."/>
            <person name="Daniel R."/>
            <person name="Muehling M."/>
        </authorList>
    </citation>
    <scope>NUCLEOTIDE SEQUENCE [LARGE SCALE GENOMIC DNA]</scope>
    <source>
        <strain evidence="1 2">M1</strain>
    </source>
</reference>
<accession>A0A0J1INW8</accession>
<dbReference type="PATRIC" id="fig|476652.3.peg.1822"/>
<dbReference type="EMBL" id="LDZY01000005">
    <property type="protein sequence ID" value="KLU66366.1"/>
    <property type="molecule type" value="Genomic_DNA"/>
</dbReference>
<dbReference type="RefSeq" id="WP_047809633.1">
    <property type="nucleotide sequence ID" value="NZ_LDZY01000005.1"/>
</dbReference>
<protein>
    <submittedName>
        <fullName evidence="1">Uncharacterized protein</fullName>
    </submittedName>
</protein>
<dbReference type="AlphaFoldDB" id="A0A0J1INW8"/>
<gene>
    <name evidence="1" type="ORF">DEAC_c17650</name>
</gene>
<proteinExistence type="predicted"/>
<sequence>MFDHLYNLVKAHLNQRLFDPKDLELLNQIMKRLIGMTVHLYVNSDSQDDRSYEFVMRVKSASYVDGKINITATTNTIDFRAAGIIITSQQEQIMITAPSSEEVGSVLIIIITREENQWPRLVLNYAF</sequence>